<reference evidence="2" key="1">
    <citation type="journal article" date="2023" name="Mol. Phylogenet. Evol.">
        <title>Genome-scale phylogeny and comparative genomics of the fungal order Sordariales.</title>
        <authorList>
            <person name="Hensen N."/>
            <person name="Bonometti L."/>
            <person name="Westerberg I."/>
            <person name="Brannstrom I.O."/>
            <person name="Guillou S."/>
            <person name="Cros-Aarteil S."/>
            <person name="Calhoun S."/>
            <person name="Haridas S."/>
            <person name="Kuo A."/>
            <person name="Mondo S."/>
            <person name="Pangilinan J."/>
            <person name="Riley R."/>
            <person name="LaButti K."/>
            <person name="Andreopoulos B."/>
            <person name="Lipzen A."/>
            <person name="Chen C."/>
            <person name="Yan M."/>
            <person name="Daum C."/>
            <person name="Ng V."/>
            <person name="Clum A."/>
            <person name="Steindorff A."/>
            <person name="Ohm R.A."/>
            <person name="Martin F."/>
            <person name="Silar P."/>
            <person name="Natvig D.O."/>
            <person name="Lalanne C."/>
            <person name="Gautier V."/>
            <person name="Ament-Velasquez S.L."/>
            <person name="Kruys A."/>
            <person name="Hutchinson M.I."/>
            <person name="Powell A.J."/>
            <person name="Barry K."/>
            <person name="Miller A.N."/>
            <person name="Grigoriev I.V."/>
            <person name="Debuchy R."/>
            <person name="Gladieux P."/>
            <person name="Hiltunen Thoren M."/>
            <person name="Johannesson H."/>
        </authorList>
    </citation>
    <scope>NUCLEOTIDE SEQUENCE</scope>
    <source>
        <strain evidence="2">CBS 757.83</strain>
    </source>
</reference>
<feature type="compositionally biased region" description="Polar residues" evidence="1">
    <location>
        <begin position="256"/>
        <end position="265"/>
    </location>
</feature>
<protein>
    <submittedName>
        <fullName evidence="2">Uncharacterized protein</fullName>
    </submittedName>
</protein>
<gene>
    <name evidence="2" type="ORF">N658DRAFT_511001</name>
</gene>
<feature type="region of interest" description="Disordered" evidence="1">
    <location>
        <begin position="203"/>
        <end position="265"/>
    </location>
</feature>
<comment type="caution">
    <text evidence="2">The sequence shown here is derived from an EMBL/GenBank/DDBJ whole genome shotgun (WGS) entry which is preliminary data.</text>
</comment>
<evidence type="ECO:0000313" key="2">
    <source>
        <dbReference type="EMBL" id="KAK4096676.1"/>
    </source>
</evidence>
<proteinExistence type="predicted"/>
<evidence type="ECO:0000256" key="1">
    <source>
        <dbReference type="SAM" id="MobiDB-lite"/>
    </source>
</evidence>
<feature type="compositionally biased region" description="Polar residues" evidence="1">
    <location>
        <begin position="36"/>
        <end position="50"/>
    </location>
</feature>
<accession>A0AAN6PWL0</accession>
<dbReference type="Proteomes" id="UP001305647">
    <property type="component" value="Unassembled WGS sequence"/>
</dbReference>
<reference evidence="2" key="2">
    <citation type="submission" date="2023-05" db="EMBL/GenBank/DDBJ databases">
        <authorList>
            <consortium name="Lawrence Berkeley National Laboratory"/>
            <person name="Steindorff A."/>
            <person name="Hensen N."/>
            <person name="Bonometti L."/>
            <person name="Westerberg I."/>
            <person name="Brannstrom I.O."/>
            <person name="Guillou S."/>
            <person name="Cros-Aarteil S."/>
            <person name="Calhoun S."/>
            <person name="Haridas S."/>
            <person name="Kuo A."/>
            <person name="Mondo S."/>
            <person name="Pangilinan J."/>
            <person name="Riley R."/>
            <person name="Labutti K."/>
            <person name="Andreopoulos B."/>
            <person name="Lipzen A."/>
            <person name="Chen C."/>
            <person name="Yanf M."/>
            <person name="Daum C."/>
            <person name="Ng V."/>
            <person name="Clum A."/>
            <person name="Ohm R."/>
            <person name="Martin F."/>
            <person name="Silar P."/>
            <person name="Natvig D."/>
            <person name="Lalanne C."/>
            <person name="Gautier V."/>
            <person name="Ament-Velasquez S.L."/>
            <person name="Kruys A."/>
            <person name="Hutchinson M.I."/>
            <person name="Powell A.J."/>
            <person name="Barry K."/>
            <person name="Miller A.N."/>
            <person name="Grigoriev I.V."/>
            <person name="Debuchy R."/>
            <person name="Gladieux P."/>
            <person name="Thoren M.H."/>
            <person name="Johannesson H."/>
        </authorList>
    </citation>
    <scope>NUCLEOTIDE SEQUENCE</scope>
    <source>
        <strain evidence="2">CBS 757.83</strain>
    </source>
</reference>
<feature type="region of interest" description="Disordered" evidence="1">
    <location>
        <begin position="36"/>
        <end position="63"/>
    </location>
</feature>
<name>A0AAN6PWL0_9PEZI</name>
<dbReference type="EMBL" id="MU863701">
    <property type="protein sequence ID" value="KAK4096676.1"/>
    <property type="molecule type" value="Genomic_DNA"/>
</dbReference>
<dbReference type="AlphaFoldDB" id="A0AAN6PWL0"/>
<sequence>MRPTAGQGARLTQIAYYSTPKMPNVDLSFMPVSPKTTAVHTRSNAHSSTVDPPPPNKASDMDSPKVALRFKSPAWLAIALGNQSHRLARTPVIDLTRIKGRDSDSEDESVNATDNMKVVVDEEILGHHFTNVRFLKVATGWGEDWNDDKFPLDWPLKLLVIADAITERITTPSIMEGKIQSLVLLFTAALRFESADSKELMKDAEPLDTVYPPIKEEDPEPQADVEPSATPPSLTEGAMPSGASLPAPGAEPPKPQQLSQGQSPKESSAMYTTLLAWVKVLESDDDDDDLFLHAFLPPDLELLHFRGPVSMAAHLDAFAAALAQHHTFLSRLRRISFVLDLPDKASGSPREASLEQLRAAHQACRRLLHATVRERRAVVEGFAEPWVEEHGGLFWEVDDRWGVLDEMAARGR</sequence>
<organism evidence="2 3">
    <name type="scientific">Parathielavia hyrcaniae</name>
    <dbReference type="NCBI Taxonomy" id="113614"/>
    <lineage>
        <taxon>Eukaryota</taxon>
        <taxon>Fungi</taxon>
        <taxon>Dikarya</taxon>
        <taxon>Ascomycota</taxon>
        <taxon>Pezizomycotina</taxon>
        <taxon>Sordariomycetes</taxon>
        <taxon>Sordariomycetidae</taxon>
        <taxon>Sordariales</taxon>
        <taxon>Chaetomiaceae</taxon>
        <taxon>Parathielavia</taxon>
    </lineage>
</organism>
<keyword evidence="3" id="KW-1185">Reference proteome</keyword>
<evidence type="ECO:0000313" key="3">
    <source>
        <dbReference type="Proteomes" id="UP001305647"/>
    </source>
</evidence>